<dbReference type="PANTHER" id="PTHR43637">
    <property type="entry name" value="UPF0273 PROTEIN TM_0370"/>
    <property type="match status" value="1"/>
</dbReference>
<dbReference type="GO" id="GO:0005524">
    <property type="term" value="F:ATP binding"/>
    <property type="evidence" value="ECO:0007669"/>
    <property type="project" value="UniProtKB-KW"/>
</dbReference>
<protein>
    <submittedName>
        <fullName evidence="3">Uncharacterized protein</fullName>
    </submittedName>
</protein>
<dbReference type="SUPFAM" id="SSF52540">
    <property type="entry name" value="P-loop containing nucleoside triphosphate hydrolases"/>
    <property type="match status" value="1"/>
</dbReference>
<dbReference type="InterPro" id="IPR027417">
    <property type="entry name" value="P-loop_NTPase"/>
</dbReference>
<dbReference type="EMBL" id="AOIU01000005">
    <property type="protein sequence ID" value="ELZ29588.1"/>
    <property type="molecule type" value="Genomic_DNA"/>
</dbReference>
<keyword evidence="2" id="KW-0067">ATP-binding</keyword>
<accession>M0D429</accession>
<comment type="caution">
    <text evidence="3">The sequence shown here is derived from an EMBL/GenBank/DDBJ whole genome shotgun (WGS) entry which is preliminary data.</text>
</comment>
<dbReference type="Pfam" id="PF23442">
    <property type="entry name" value="DUF7125"/>
    <property type="match status" value="1"/>
</dbReference>
<dbReference type="PATRIC" id="fig|797114.5.peg.299"/>
<sequence>MSERVSTGVTALDRELNGGLPAGTVVVFRADPASQAELFFERLAAQRETLYLTVDRPPTAVSASLRGHGDRCVDRSVRSVDGDAPTVDTLRSLPSLPDEGVLVVDSIGPLERADAGQYRAFLDELRSTVSRTNSVAVLHALKHDEVPAQRHRTEHVADLVFDLVTEIRNDTVENRLVVPKFRGGRALAEPLRIALTDRIAVDTSRDIA</sequence>
<evidence type="ECO:0000256" key="2">
    <source>
        <dbReference type="ARBA" id="ARBA00022840"/>
    </source>
</evidence>
<dbReference type="OrthoDB" id="49711at2157"/>
<evidence type="ECO:0000313" key="4">
    <source>
        <dbReference type="Proteomes" id="UP000011626"/>
    </source>
</evidence>
<evidence type="ECO:0000313" key="3">
    <source>
        <dbReference type="EMBL" id="ELZ29588.1"/>
    </source>
</evidence>
<organism evidence="3 4">
    <name type="scientific">Halosimplex carlsbadense 2-9-1</name>
    <dbReference type="NCBI Taxonomy" id="797114"/>
    <lineage>
        <taxon>Archaea</taxon>
        <taxon>Methanobacteriati</taxon>
        <taxon>Methanobacteriota</taxon>
        <taxon>Stenosarchaea group</taxon>
        <taxon>Halobacteria</taxon>
        <taxon>Halobacteriales</taxon>
        <taxon>Haloarculaceae</taxon>
        <taxon>Halosimplex</taxon>
    </lineage>
</organism>
<proteinExistence type="predicted"/>
<gene>
    <name evidence="3" type="ORF">C475_01526</name>
</gene>
<dbReference type="eggNOG" id="arCOG01175">
    <property type="taxonomic scope" value="Archaea"/>
</dbReference>
<evidence type="ECO:0000256" key="1">
    <source>
        <dbReference type="ARBA" id="ARBA00022741"/>
    </source>
</evidence>
<dbReference type="InterPro" id="IPR055549">
    <property type="entry name" value="DUF7125"/>
</dbReference>
<dbReference type="AlphaFoldDB" id="M0D429"/>
<name>M0D429_9EURY</name>
<keyword evidence="4" id="KW-1185">Reference proteome</keyword>
<keyword evidence="1" id="KW-0547">Nucleotide-binding</keyword>
<dbReference type="Proteomes" id="UP000011626">
    <property type="component" value="Unassembled WGS sequence"/>
</dbReference>
<reference evidence="3 4" key="1">
    <citation type="journal article" date="2014" name="PLoS Genet.">
        <title>Phylogenetically driven sequencing of extremely halophilic archaea reveals strategies for static and dynamic osmo-response.</title>
        <authorList>
            <person name="Becker E.A."/>
            <person name="Seitzer P.M."/>
            <person name="Tritt A."/>
            <person name="Larsen D."/>
            <person name="Krusor M."/>
            <person name="Yao A.I."/>
            <person name="Wu D."/>
            <person name="Madern D."/>
            <person name="Eisen J.A."/>
            <person name="Darling A.E."/>
            <person name="Facciotti M.T."/>
        </authorList>
    </citation>
    <scope>NUCLEOTIDE SEQUENCE [LARGE SCALE GENOMIC DNA]</scope>
    <source>
        <strain evidence="3 4">2-9-1</strain>
    </source>
</reference>
<dbReference type="Gene3D" id="3.40.50.300">
    <property type="entry name" value="P-loop containing nucleotide triphosphate hydrolases"/>
    <property type="match status" value="1"/>
</dbReference>
<dbReference type="RefSeq" id="WP_006881958.1">
    <property type="nucleotide sequence ID" value="NZ_AOIU01000005.1"/>
</dbReference>